<dbReference type="PANTHER" id="PTHR48125">
    <property type="entry name" value="LP07818P1"/>
    <property type="match status" value="1"/>
</dbReference>
<accession>A0A0E9NBI7</accession>
<feature type="region of interest" description="Disordered" evidence="2">
    <location>
        <begin position="701"/>
        <end position="722"/>
    </location>
</feature>
<feature type="coiled-coil region" evidence="1">
    <location>
        <begin position="869"/>
        <end position="918"/>
    </location>
</feature>
<keyword evidence="5" id="KW-1185">Reference proteome</keyword>
<feature type="region of interest" description="Disordered" evidence="2">
    <location>
        <begin position="1521"/>
        <end position="1689"/>
    </location>
</feature>
<dbReference type="Gene3D" id="2.60.200.20">
    <property type="match status" value="1"/>
</dbReference>
<feature type="region of interest" description="Disordered" evidence="2">
    <location>
        <begin position="407"/>
        <end position="461"/>
    </location>
</feature>
<feature type="region of interest" description="Disordered" evidence="2">
    <location>
        <begin position="531"/>
        <end position="681"/>
    </location>
</feature>
<feature type="compositionally biased region" description="Basic and acidic residues" evidence="2">
    <location>
        <begin position="436"/>
        <end position="447"/>
    </location>
</feature>
<proteinExistence type="predicted"/>
<reference evidence="4 5" key="3">
    <citation type="journal article" date="2015" name="Genome Announc.">
        <title>Draft Genome Sequence of the Archiascomycetous Yeast Saitoella complicata.</title>
        <authorList>
            <person name="Yamauchi K."/>
            <person name="Kondo S."/>
            <person name="Hamamoto M."/>
            <person name="Takahashi Y."/>
            <person name="Ogura Y."/>
            <person name="Hayashi T."/>
            <person name="Nishida H."/>
        </authorList>
    </citation>
    <scope>NUCLEOTIDE SEQUENCE [LARGE SCALE GENOMIC DNA]</scope>
    <source>
        <strain evidence="4 5">NRRL Y-17804</strain>
    </source>
</reference>
<feature type="compositionally biased region" description="Basic and acidic residues" evidence="2">
    <location>
        <begin position="548"/>
        <end position="564"/>
    </location>
</feature>
<dbReference type="PANTHER" id="PTHR48125:SF10">
    <property type="entry name" value="OS12G0136300 PROTEIN"/>
    <property type="match status" value="1"/>
</dbReference>
<evidence type="ECO:0000256" key="2">
    <source>
        <dbReference type="SAM" id="MobiDB-lite"/>
    </source>
</evidence>
<feature type="region of interest" description="Disordered" evidence="2">
    <location>
        <begin position="178"/>
        <end position="199"/>
    </location>
</feature>
<feature type="region of interest" description="Disordered" evidence="2">
    <location>
        <begin position="1494"/>
        <end position="1513"/>
    </location>
</feature>
<dbReference type="InterPro" id="IPR000253">
    <property type="entry name" value="FHA_dom"/>
</dbReference>
<feature type="compositionally biased region" description="Low complexity" evidence="2">
    <location>
        <begin position="448"/>
        <end position="461"/>
    </location>
</feature>
<reference evidence="4 5" key="2">
    <citation type="journal article" date="2014" name="J. Gen. Appl. Microbiol.">
        <title>The early diverging ascomycetous budding yeast Saitoella complicata has three histone deacetylases belonging to the Clr6, Hos2, and Rpd3 lineages.</title>
        <authorList>
            <person name="Nishida H."/>
            <person name="Matsumoto T."/>
            <person name="Kondo S."/>
            <person name="Hamamoto M."/>
            <person name="Yoshikawa H."/>
        </authorList>
    </citation>
    <scope>NUCLEOTIDE SEQUENCE [LARGE SCALE GENOMIC DNA]</scope>
    <source>
        <strain evidence="4 5">NRRL Y-17804</strain>
    </source>
</reference>
<dbReference type="SMART" id="SM00240">
    <property type="entry name" value="FHA"/>
    <property type="match status" value="1"/>
</dbReference>
<evidence type="ECO:0000313" key="5">
    <source>
        <dbReference type="Proteomes" id="UP000033140"/>
    </source>
</evidence>
<dbReference type="InterPro" id="IPR008984">
    <property type="entry name" value="SMAD_FHA_dom_sf"/>
</dbReference>
<feature type="region of interest" description="Disordered" evidence="2">
    <location>
        <begin position="356"/>
        <end position="375"/>
    </location>
</feature>
<evidence type="ECO:0000259" key="3">
    <source>
        <dbReference type="PROSITE" id="PS50006"/>
    </source>
</evidence>
<feature type="region of interest" description="Disordered" evidence="2">
    <location>
        <begin position="1186"/>
        <end position="1481"/>
    </location>
</feature>
<feature type="compositionally biased region" description="Low complexity" evidence="2">
    <location>
        <begin position="1567"/>
        <end position="1599"/>
    </location>
</feature>
<feature type="compositionally biased region" description="Acidic residues" evidence="2">
    <location>
        <begin position="534"/>
        <end position="547"/>
    </location>
</feature>
<dbReference type="STRING" id="698492.A0A0E9NBI7"/>
<feature type="compositionally biased region" description="Low complexity" evidence="2">
    <location>
        <begin position="1364"/>
        <end position="1381"/>
    </location>
</feature>
<organism evidence="4 5">
    <name type="scientific">Saitoella complicata (strain BCRC 22490 / CBS 7301 / JCM 7358 / NBRC 10748 / NRRL Y-17804)</name>
    <dbReference type="NCBI Taxonomy" id="698492"/>
    <lineage>
        <taxon>Eukaryota</taxon>
        <taxon>Fungi</taxon>
        <taxon>Dikarya</taxon>
        <taxon>Ascomycota</taxon>
        <taxon>Taphrinomycotina</taxon>
        <taxon>Taphrinomycotina incertae sedis</taxon>
        <taxon>Saitoella</taxon>
    </lineage>
</organism>
<sequence>MAKVLGTLLIPAHDDSNRISPFPVLKEEIKIGRNISCDVRIHDRDVSRTHCVIAFRDASAPSTPAKSNTAASGRRAWISNTGTHGTTLNGAALTKKTALEDGDVFEVLGNQFQWIYGAYPSTSTIDSPPIIDTPARPATASRGLFSGMGSLLRSAVKGRTPGRNVSPVKQTRFESPIKARSPITTTPHRASASPASGQDDVYAGWQSPLARKEEDVALLIGSPEPAKMEEVGELKTQEVGMYAEGARMLRDISNSPSPEGLVKVTPAPLFTKPASPSPPPPAPIAAPGTPLRANPPITIPTSIARARFAPPSPSPALLNLFSPAKPKRRVMEEMKEESPVRLPAMVPSVLRQGSPVVKRVEEEEQKSEEEEEVEIKEEMQEAVFDEPVTAAEMEVEVLVSATPRAAPQPAINTPVAGPSSKRAIPLSKKAFTPAPDKSRKWLDRDLPRAAPMSAPRPSAAQTANAFSAAAVLNNPSYSTAAGIERVEPHMHSHGVAAEGQRKVRVGVQEGKTPEEFLVGLSESERVLLGLDSTEAADGEDEVEEEQEQEKIEVFEDGESMRVDEEQPEEELVEEGLEELPAEPVEKRRLSGEQPGRILPAHLLPGSELTPVKTHSPGKWRATGPAKKMRLGAQSRPVGKLMRGTKRKFPTKYADEEEDAEGGERLGKRRRVMTEEEEEDEYEVVWRGVDGEEVVFYDEEFASETEEVEAEVEDQADEHEEVEVQADVYATDAVEVLEEAVDELAVDEAAEEQQQEEKEVDEVLEEQIEDGERVDAAQVKVDEFETTQPDKASVESAAQEIQLGNALPDGFATVADLPEINIGDLDTLMDDVPVAFAEAAAAAEAEVIEATAALADADAIAADLMQEFVNEVVTDALEDLAEEVAKETSEQEAAIVDMTAEVEKDETTEEQEIAELAKEVEGEVAPVPQTVEVSEVAAVEEQAAEQPVLERWATVEEFEDAVEPPVEPEAELFAEVEVVFEDASDVVVHESMLQDDAGAEAVFEDAIVSAQPEEAEVVEQADVSMADASIADFSAVFHDAVADVAAELAVVAENVVDKQASEETVEVAASETVQEEVATDEQVAEAALEESIAEDAPVLDEAPDAEMETVAEVAETQETVDSLPEIVVEGVATEMAASDDAEIGDAVPTPGEADAEVAAQEIAHEAADAEVSAEANVVEPVVQAEEIEAEAESTEQPEEVNSEESKAPLSPLKPIKTKRTRRTRTAESELEQEAPVEEPSAEEQEEPSAPLSPLKPIRTKRTRRGRTPEPEPESVVMSSPAPNFVVEISTPPPKTKRSTRSKAEEVVPSEPAIEAVEESEPAARRGRKAAATIKDAGSETTPDGEVAEEEEATPATRRSRRAATEEPAAEAPTAEAAAAQPTRGRKGRSRTITEPSEEPVQEGESVAAEEAPVGKATRTTRRARAAKDEVDEVNASETPEAVEEKPMVRRGRGAKAQAQEEEPAVVEEPAEGPTKFTRRARTNITYLEAPAVVIEKPEEKPMKPTRGSRRGKADDAVEVAVAVEVPASPPKPARRGRNAKENVPIGAEEPASEAAAPAKKTRGTRSRAATVEPEAAEEVAPAKGRGKRAASAAPSEAPAPKTRRTRGASAAPSELDSTDAPASSLADVDTNAKPARRGRAAKSFATEEPIPEEESVEEEPRKATRSSKRKAEVMEEDEPAPARRTTRRKV</sequence>
<feature type="compositionally biased region" description="Acidic residues" evidence="2">
    <location>
        <begin position="1186"/>
        <end position="1201"/>
    </location>
</feature>
<dbReference type="CDD" id="cd22673">
    <property type="entry name" value="FHA_Ki67"/>
    <property type="match status" value="1"/>
</dbReference>
<feature type="domain" description="FHA" evidence="3">
    <location>
        <begin position="29"/>
        <end position="93"/>
    </location>
</feature>
<protein>
    <recommendedName>
        <fullName evidence="3">FHA domain-containing protein</fullName>
    </recommendedName>
</protein>
<feature type="compositionally biased region" description="Acidic residues" evidence="2">
    <location>
        <begin position="1458"/>
        <end position="1469"/>
    </location>
</feature>
<keyword evidence="1" id="KW-0175">Coiled coil</keyword>
<name>A0A0E9NBI7_SAICN</name>
<dbReference type="Proteomes" id="UP000033140">
    <property type="component" value="Unassembled WGS sequence"/>
</dbReference>
<reference evidence="4 5" key="1">
    <citation type="journal article" date="2011" name="J. Gen. Appl. Microbiol.">
        <title>Draft genome sequencing of the enigmatic yeast Saitoella complicata.</title>
        <authorList>
            <person name="Nishida H."/>
            <person name="Hamamoto M."/>
            <person name="Sugiyama J."/>
        </authorList>
    </citation>
    <scope>NUCLEOTIDE SEQUENCE [LARGE SCALE GENOMIC DNA]</scope>
    <source>
        <strain evidence="4 5">NRRL Y-17804</strain>
    </source>
</reference>
<evidence type="ECO:0000256" key="1">
    <source>
        <dbReference type="SAM" id="Coils"/>
    </source>
</evidence>
<evidence type="ECO:0000313" key="4">
    <source>
        <dbReference type="EMBL" id="GAO47242.1"/>
    </source>
</evidence>
<comment type="caution">
    <text evidence="4">The sequence shown here is derived from an EMBL/GenBank/DDBJ whole genome shotgun (WGS) entry which is preliminary data.</text>
</comment>
<dbReference type="PROSITE" id="PS50006">
    <property type="entry name" value="FHA_DOMAIN"/>
    <property type="match status" value="1"/>
</dbReference>
<feature type="compositionally biased region" description="Acidic residues" evidence="2">
    <location>
        <begin position="1227"/>
        <end position="1245"/>
    </location>
</feature>
<feature type="compositionally biased region" description="Acidic residues" evidence="2">
    <location>
        <begin position="362"/>
        <end position="375"/>
    </location>
</feature>
<gene>
    <name evidence="4" type="ORF">G7K_1452-t1</name>
</gene>
<feature type="compositionally biased region" description="Low complexity" evidence="2">
    <location>
        <begin position="1546"/>
        <end position="1557"/>
    </location>
</feature>
<dbReference type="EMBL" id="BACD03000008">
    <property type="protein sequence ID" value="GAO47242.1"/>
    <property type="molecule type" value="Genomic_DNA"/>
</dbReference>
<dbReference type="Pfam" id="PF00498">
    <property type="entry name" value="FHA"/>
    <property type="match status" value="1"/>
</dbReference>
<dbReference type="OMA" id="RRAWISN"/>
<feature type="compositionally biased region" description="Acidic residues" evidence="2">
    <location>
        <begin position="565"/>
        <end position="580"/>
    </location>
</feature>
<dbReference type="SUPFAM" id="SSF49879">
    <property type="entry name" value="SMAD/FHA domain"/>
    <property type="match status" value="1"/>
</dbReference>
<feature type="compositionally biased region" description="Polar residues" evidence="2">
    <location>
        <begin position="182"/>
        <end position="196"/>
    </location>
</feature>